<sequence length="995" mass="108758">MVGRYPSPSSSQDAYAPPRPQRPPAPINPTPPSANPPTAAPHPQVAPQLRPPPTQPPPPQTLPHNIRHTYPPRPIRPPPPQTLQQPQPPPAQIQPQLQPPPQYQPSQPGPHLTPANMQQRPATYSHATPVPLAKRPQPPPAYPHYQPQAPPLTQPAMRNRPSHPMPMRLAPPTAPLQTMSIHEQATPPPGMHTASITDSRLLPRPDMSPSAMATRISRGDPSPNPPSDTAPFTDPITGQPTPRMAVEPAACPPEAFVPVTNRAVRLCNSAFPMTIALAKKYSMPLGAVVQPLAKDDPVPVVNFGGAGIVRCRRCRTYINFSCSFRDGGRRWICSMCGFTNEVPSEYFSPLDQNGKRRDAAERPELHRGSVEFVAPAEYMVRPPMPPVYLFVMETTPASVKSGALAAAIAGIKNSINSMPNEGRTRVGIITFDSAIHFFRLSPGEDAEPSIFVISDINDVFLPTPESIMVQLDDCRPCFERALDMIAQSQIEIKGVVSAPSCLGAAVKGAQKALEYSGGKMLIFAASRPTVGPGSLRERGDNSYLGTDQERGILRPDSAVYSQMAVTMSKYQISCDMFLCPPPPGHYLDVSTLAPLMKFTGGELFFCHNFDAPKDSPRLQLAINRVLARETGLEAVMRIRATKSVRCTNFSGRFFLRSADLLSLPNVDADKSFAVQFQFEDSSVGEGPFCLQVALLYTTTTGERRIRVHTVAIPVTSSLSDLFLRVDAPATLNIFARQSADGMKDRSLNELKKNLLDKVITALAKYRQVCQTQYPAVLGSSELLLPDSMVLLPLYMHGLSKTPILSRDASGAFLYKFDDKSALAHSVDIMNAAETSALVYPNVIQIYPWPAGEGKVVKYPPGAPATVATLKSDVGVLIDDGQSLILWLGRAILQRFTSELLGKAVSGPVDPRYLSVELMRRGNTIKGPISQVYTTVNSILAARKSFMPFHVVPEGDQRMQPRVEALMTEDRSASTMNYREFLLEVQRRIAQTASRK</sequence>
<keyword evidence="7" id="KW-0653">Protein transport</keyword>
<feature type="compositionally biased region" description="Pro residues" evidence="10">
    <location>
        <begin position="49"/>
        <end position="61"/>
    </location>
</feature>
<dbReference type="STRING" id="448386.A0A2V3IUJ0"/>
<keyword evidence="8" id="KW-0333">Golgi apparatus</keyword>
<dbReference type="InterPro" id="IPR036180">
    <property type="entry name" value="Gelsolin-like_dom_sf"/>
</dbReference>
<dbReference type="GO" id="GO:0070971">
    <property type="term" value="C:endoplasmic reticulum exit site"/>
    <property type="evidence" value="ECO:0007669"/>
    <property type="project" value="TreeGrafter"/>
</dbReference>
<evidence type="ECO:0000256" key="10">
    <source>
        <dbReference type="SAM" id="MobiDB-lite"/>
    </source>
</evidence>
<dbReference type="SUPFAM" id="SSF81811">
    <property type="entry name" value="Helical domain of Sec23/24"/>
    <property type="match status" value="1"/>
</dbReference>
<feature type="compositionally biased region" description="Pro residues" evidence="10">
    <location>
        <begin position="71"/>
        <end position="103"/>
    </location>
</feature>
<feature type="compositionally biased region" description="Polar residues" evidence="10">
    <location>
        <begin position="115"/>
        <end position="126"/>
    </location>
</feature>
<dbReference type="InterPro" id="IPR012990">
    <property type="entry name" value="Beta-sandwich_Sec23_24"/>
</dbReference>
<dbReference type="InterPro" id="IPR029006">
    <property type="entry name" value="ADF-H/Gelsolin-like_dom_sf"/>
</dbReference>
<gene>
    <name evidence="15" type="ORF">BWQ96_04517</name>
</gene>
<dbReference type="InterPro" id="IPR006896">
    <property type="entry name" value="Sec23/24_trunk_dom"/>
</dbReference>
<dbReference type="Gene3D" id="2.60.40.1670">
    <property type="entry name" value="beta-sandwich domain of Sec23/24"/>
    <property type="match status" value="1"/>
</dbReference>
<dbReference type="GO" id="GO:0008270">
    <property type="term" value="F:zinc ion binding"/>
    <property type="evidence" value="ECO:0007669"/>
    <property type="project" value="InterPro"/>
</dbReference>
<keyword evidence="4" id="KW-0813">Transport</keyword>
<accession>A0A2V3IUJ0</accession>
<evidence type="ECO:0000256" key="3">
    <source>
        <dbReference type="ARBA" id="ARBA00008334"/>
    </source>
</evidence>
<dbReference type="Gene3D" id="1.20.120.730">
    <property type="entry name" value="Sec23/Sec24 helical domain"/>
    <property type="match status" value="1"/>
</dbReference>
<evidence type="ECO:0000259" key="12">
    <source>
        <dbReference type="Pfam" id="PF04811"/>
    </source>
</evidence>
<evidence type="ECO:0000259" key="11">
    <source>
        <dbReference type="Pfam" id="PF04810"/>
    </source>
</evidence>
<dbReference type="PANTHER" id="PTHR13803:SF39">
    <property type="entry name" value="SECRETORY 24AB, ISOFORM A"/>
    <property type="match status" value="1"/>
</dbReference>
<evidence type="ECO:0000256" key="9">
    <source>
        <dbReference type="ARBA" id="ARBA00023136"/>
    </source>
</evidence>
<feature type="domain" description="Zinc finger Sec23/Sec24-type" evidence="11">
    <location>
        <begin position="308"/>
        <end position="346"/>
    </location>
</feature>
<dbReference type="Gene3D" id="2.30.30.380">
    <property type="entry name" value="Zn-finger domain of Sec23/24"/>
    <property type="match status" value="1"/>
</dbReference>
<feature type="domain" description="Sec23/Sec24 beta-sandwich" evidence="14">
    <location>
        <begin position="631"/>
        <end position="715"/>
    </location>
</feature>
<feature type="compositionally biased region" description="Pro residues" evidence="10">
    <location>
        <begin position="17"/>
        <end position="40"/>
    </location>
</feature>
<reference evidence="15 16" key="1">
    <citation type="journal article" date="2018" name="Mol. Biol. Evol.">
        <title>Analysis of the draft genome of the red seaweed Gracilariopsis chorda provides insights into genome size evolution in Rhodophyta.</title>
        <authorList>
            <person name="Lee J."/>
            <person name="Yang E.C."/>
            <person name="Graf L."/>
            <person name="Yang J.H."/>
            <person name="Qiu H."/>
            <person name="Zel Zion U."/>
            <person name="Chan C.X."/>
            <person name="Stephens T.G."/>
            <person name="Weber A.P.M."/>
            <person name="Boo G.H."/>
            <person name="Boo S.M."/>
            <person name="Kim K.M."/>
            <person name="Shin Y."/>
            <person name="Jung M."/>
            <person name="Lee S.J."/>
            <person name="Yim H.S."/>
            <person name="Lee J.H."/>
            <person name="Bhattacharya D."/>
            <person name="Yoon H.S."/>
        </authorList>
    </citation>
    <scope>NUCLEOTIDE SEQUENCE [LARGE SCALE GENOMIC DNA]</scope>
    <source>
        <strain evidence="15 16">SKKU-2015</strain>
        <tissue evidence="15">Whole body</tissue>
    </source>
</reference>
<dbReference type="EMBL" id="NBIV01000054">
    <property type="protein sequence ID" value="PXF45749.1"/>
    <property type="molecule type" value="Genomic_DNA"/>
</dbReference>
<dbReference type="SUPFAM" id="SSF82919">
    <property type="entry name" value="Zn-finger domain of Sec23/24"/>
    <property type="match status" value="1"/>
</dbReference>
<dbReference type="GO" id="GO:0000149">
    <property type="term" value="F:SNARE binding"/>
    <property type="evidence" value="ECO:0007669"/>
    <property type="project" value="TreeGrafter"/>
</dbReference>
<comment type="similarity">
    <text evidence="3">Belongs to the SEC23/SEC24 family. SEC24 subfamily.</text>
</comment>
<feature type="domain" description="Sec23/Sec24 trunk" evidence="12">
    <location>
        <begin position="383"/>
        <end position="625"/>
    </location>
</feature>
<dbReference type="Proteomes" id="UP000247409">
    <property type="component" value="Unassembled WGS sequence"/>
</dbReference>
<comment type="subcellular location">
    <subcellularLocation>
        <location evidence="2">Endoplasmic reticulum membrane</location>
    </subcellularLocation>
    <subcellularLocation>
        <location evidence="1">Golgi apparatus membrane</location>
    </subcellularLocation>
</comment>
<dbReference type="InterPro" id="IPR006895">
    <property type="entry name" value="Znf_Sec23_Sec24"/>
</dbReference>
<dbReference type="AlphaFoldDB" id="A0A2V3IUJ0"/>
<feature type="region of interest" description="Disordered" evidence="10">
    <location>
        <begin position="1"/>
        <end position="242"/>
    </location>
</feature>
<evidence type="ECO:0000259" key="14">
    <source>
        <dbReference type="Pfam" id="PF08033"/>
    </source>
</evidence>
<dbReference type="SUPFAM" id="SSF81995">
    <property type="entry name" value="beta-sandwich domain of Sec23/24"/>
    <property type="match status" value="1"/>
</dbReference>
<organism evidence="15 16">
    <name type="scientific">Gracilariopsis chorda</name>
    <dbReference type="NCBI Taxonomy" id="448386"/>
    <lineage>
        <taxon>Eukaryota</taxon>
        <taxon>Rhodophyta</taxon>
        <taxon>Florideophyceae</taxon>
        <taxon>Rhodymeniophycidae</taxon>
        <taxon>Gracilariales</taxon>
        <taxon>Gracilariaceae</taxon>
        <taxon>Gracilariopsis</taxon>
    </lineage>
</organism>
<dbReference type="InterPro" id="IPR036465">
    <property type="entry name" value="vWFA_dom_sf"/>
</dbReference>
<evidence type="ECO:0000256" key="7">
    <source>
        <dbReference type="ARBA" id="ARBA00022927"/>
    </source>
</evidence>
<evidence type="ECO:0000256" key="1">
    <source>
        <dbReference type="ARBA" id="ARBA00004394"/>
    </source>
</evidence>
<keyword evidence="16" id="KW-1185">Reference proteome</keyword>
<feature type="domain" description="Sec23/Sec24 helical" evidence="13">
    <location>
        <begin position="726"/>
        <end position="807"/>
    </location>
</feature>
<dbReference type="Pfam" id="PF08033">
    <property type="entry name" value="Sec23_BS"/>
    <property type="match status" value="1"/>
</dbReference>
<dbReference type="InterPro" id="IPR050550">
    <property type="entry name" value="SEC23_SEC24_subfamily"/>
</dbReference>
<protein>
    <submittedName>
        <fullName evidence="15">Protein transport protein Sec24-like</fullName>
    </submittedName>
</protein>
<dbReference type="GO" id="GO:0005789">
    <property type="term" value="C:endoplasmic reticulum membrane"/>
    <property type="evidence" value="ECO:0007669"/>
    <property type="project" value="UniProtKB-SubCell"/>
</dbReference>
<dbReference type="GO" id="GO:0000139">
    <property type="term" value="C:Golgi membrane"/>
    <property type="evidence" value="ECO:0007669"/>
    <property type="project" value="UniProtKB-SubCell"/>
</dbReference>
<dbReference type="InterPro" id="IPR006900">
    <property type="entry name" value="Sec23/24_helical_dom"/>
</dbReference>
<dbReference type="InterPro" id="IPR036174">
    <property type="entry name" value="Znf_Sec23_Sec24_sf"/>
</dbReference>
<proteinExistence type="inferred from homology"/>
<evidence type="ECO:0000259" key="13">
    <source>
        <dbReference type="Pfam" id="PF04815"/>
    </source>
</evidence>
<evidence type="ECO:0000256" key="2">
    <source>
        <dbReference type="ARBA" id="ARBA00004586"/>
    </source>
</evidence>
<evidence type="ECO:0000256" key="4">
    <source>
        <dbReference type="ARBA" id="ARBA00022448"/>
    </source>
</evidence>
<dbReference type="Pfam" id="PF04810">
    <property type="entry name" value="zf-Sec23_Sec24"/>
    <property type="match status" value="1"/>
</dbReference>
<feature type="compositionally biased region" description="Pro residues" evidence="10">
    <location>
        <begin position="136"/>
        <end position="153"/>
    </location>
</feature>
<evidence type="ECO:0000313" key="16">
    <source>
        <dbReference type="Proteomes" id="UP000247409"/>
    </source>
</evidence>
<dbReference type="Pfam" id="PF04815">
    <property type="entry name" value="Sec23_helical"/>
    <property type="match status" value="1"/>
</dbReference>
<dbReference type="OrthoDB" id="49016at2759"/>
<dbReference type="Gene3D" id="3.40.50.410">
    <property type="entry name" value="von Willebrand factor, type A domain"/>
    <property type="match status" value="1"/>
</dbReference>
<dbReference type="InterPro" id="IPR036175">
    <property type="entry name" value="Sec23/24_helical_dom_sf"/>
</dbReference>
<dbReference type="Pfam" id="PF04811">
    <property type="entry name" value="Sec23_trunk"/>
    <property type="match status" value="1"/>
</dbReference>
<dbReference type="Gene3D" id="3.40.20.10">
    <property type="entry name" value="Severin"/>
    <property type="match status" value="1"/>
</dbReference>
<dbReference type="SUPFAM" id="SSF82754">
    <property type="entry name" value="C-terminal, gelsolin-like domain of Sec23/24"/>
    <property type="match status" value="1"/>
</dbReference>
<keyword evidence="9" id="KW-0472">Membrane</keyword>
<dbReference type="SUPFAM" id="SSF53300">
    <property type="entry name" value="vWA-like"/>
    <property type="match status" value="1"/>
</dbReference>
<evidence type="ECO:0000256" key="6">
    <source>
        <dbReference type="ARBA" id="ARBA00022892"/>
    </source>
</evidence>
<keyword evidence="6" id="KW-0931">ER-Golgi transport</keyword>
<keyword evidence="5" id="KW-0256">Endoplasmic reticulum</keyword>
<dbReference type="PANTHER" id="PTHR13803">
    <property type="entry name" value="SEC24-RELATED PROTEIN"/>
    <property type="match status" value="1"/>
</dbReference>
<evidence type="ECO:0000256" key="8">
    <source>
        <dbReference type="ARBA" id="ARBA00023034"/>
    </source>
</evidence>
<comment type="caution">
    <text evidence="15">The sequence shown here is derived from an EMBL/GenBank/DDBJ whole genome shotgun (WGS) entry which is preliminary data.</text>
</comment>
<dbReference type="GO" id="GO:0090110">
    <property type="term" value="P:COPII-coated vesicle cargo loading"/>
    <property type="evidence" value="ECO:0007669"/>
    <property type="project" value="TreeGrafter"/>
</dbReference>
<evidence type="ECO:0000256" key="5">
    <source>
        <dbReference type="ARBA" id="ARBA00022824"/>
    </source>
</evidence>
<dbReference type="GO" id="GO:0030127">
    <property type="term" value="C:COPII vesicle coat"/>
    <property type="evidence" value="ECO:0007669"/>
    <property type="project" value="InterPro"/>
</dbReference>
<evidence type="ECO:0000313" key="15">
    <source>
        <dbReference type="EMBL" id="PXF45749.1"/>
    </source>
</evidence>
<name>A0A2V3IUJ0_9FLOR</name>
<dbReference type="GO" id="GO:0006886">
    <property type="term" value="P:intracellular protein transport"/>
    <property type="evidence" value="ECO:0007669"/>
    <property type="project" value="InterPro"/>
</dbReference>